<accession>A0A2P2P7K5</accession>
<protein>
    <submittedName>
        <fullName evidence="1">Uncharacterized protein</fullName>
    </submittedName>
</protein>
<evidence type="ECO:0000313" key="1">
    <source>
        <dbReference type="EMBL" id="MBX50643.1"/>
    </source>
</evidence>
<organism evidence="1">
    <name type="scientific">Rhizophora mucronata</name>
    <name type="common">Asiatic mangrove</name>
    <dbReference type="NCBI Taxonomy" id="61149"/>
    <lineage>
        <taxon>Eukaryota</taxon>
        <taxon>Viridiplantae</taxon>
        <taxon>Streptophyta</taxon>
        <taxon>Embryophyta</taxon>
        <taxon>Tracheophyta</taxon>
        <taxon>Spermatophyta</taxon>
        <taxon>Magnoliopsida</taxon>
        <taxon>eudicotyledons</taxon>
        <taxon>Gunneridae</taxon>
        <taxon>Pentapetalae</taxon>
        <taxon>rosids</taxon>
        <taxon>fabids</taxon>
        <taxon>Malpighiales</taxon>
        <taxon>Rhizophoraceae</taxon>
        <taxon>Rhizophora</taxon>
    </lineage>
</organism>
<sequence>MGKQADHLSVHMMWRRM</sequence>
<dbReference type="EMBL" id="GGEC01070159">
    <property type="protein sequence ID" value="MBX50643.1"/>
    <property type="molecule type" value="Transcribed_RNA"/>
</dbReference>
<dbReference type="AlphaFoldDB" id="A0A2P2P7K5"/>
<proteinExistence type="predicted"/>
<name>A0A2P2P7K5_RHIMU</name>
<reference evidence="1" key="1">
    <citation type="submission" date="2018-02" db="EMBL/GenBank/DDBJ databases">
        <title>Rhizophora mucronata_Transcriptome.</title>
        <authorList>
            <person name="Meera S.P."/>
            <person name="Sreeshan A."/>
            <person name="Augustine A."/>
        </authorList>
    </citation>
    <scope>NUCLEOTIDE SEQUENCE</scope>
    <source>
        <tissue evidence="1">Leaf</tissue>
    </source>
</reference>